<proteinExistence type="predicted"/>
<reference evidence="1 2" key="1">
    <citation type="submission" date="2013-10" db="EMBL/GenBank/DDBJ databases">
        <title>Salinisphaera halophila YIM 95161 Genome Sequencing.</title>
        <authorList>
            <person name="Lai Q."/>
            <person name="Li C."/>
            <person name="Shao Z."/>
        </authorList>
    </citation>
    <scope>NUCLEOTIDE SEQUENCE [LARGE SCALE GENOMIC DNA]</scope>
    <source>
        <strain evidence="1 2">YIM 95161</strain>
    </source>
</reference>
<gene>
    <name evidence="1" type="ORF">SAHL_05030</name>
</gene>
<evidence type="ECO:0000313" key="2">
    <source>
        <dbReference type="Proteomes" id="UP000285123"/>
    </source>
</evidence>
<evidence type="ECO:0000313" key="1">
    <source>
        <dbReference type="EMBL" id="ROO32516.1"/>
    </source>
</evidence>
<comment type="caution">
    <text evidence="1">The sequence shown here is derived from an EMBL/GenBank/DDBJ whole genome shotgun (WGS) entry which is preliminary data.</text>
</comment>
<organism evidence="1 2">
    <name type="scientific">Salinisphaera orenii YIM 95161</name>
    <dbReference type="NCBI Taxonomy" id="1051139"/>
    <lineage>
        <taxon>Bacteria</taxon>
        <taxon>Pseudomonadati</taxon>
        <taxon>Pseudomonadota</taxon>
        <taxon>Gammaproteobacteria</taxon>
        <taxon>Salinisphaerales</taxon>
        <taxon>Salinisphaeraceae</taxon>
        <taxon>Salinisphaera</taxon>
    </lineage>
</organism>
<dbReference type="Proteomes" id="UP000285123">
    <property type="component" value="Unassembled WGS sequence"/>
</dbReference>
<evidence type="ECO:0008006" key="3">
    <source>
        <dbReference type="Google" id="ProtNLM"/>
    </source>
</evidence>
<sequence>MSAERILHVPLSRLQHDPGRAYQHVQDFLGVTDDRRSTFPPANEARGHRSATIQKLLRIGGRARLALGINRGLGLGHFNERPRPKEALSDAFVDELARSFAAERRRLDALTRVSG</sequence>
<protein>
    <recommendedName>
        <fullName evidence="3">Sulfotransferase</fullName>
    </recommendedName>
</protein>
<name>A0A423Q1Y4_9GAMM</name>
<dbReference type="EMBL" id="AYKF01000066">
    <property type="protein sequence ID" value="ROO32516.1"/>
    <property type="molecule type" value="Genomic_DNA"/>
</dbReference>
<accession>A0A423Q1Y4</accession>
<dbReference type="AlphaFoldDB" id="A0A423Q1Y4"/>